<sequence length="110" mass="11040">MLYYGRTYGTPPIVHRSNPSLQFTPVPAALRSLAVVARFGARPCGRAAGAAAALAWPAPYQSTKTTTSSLIPGKRALGAVPCHRSESSCHGSKHASAAVAGGAVGAAPGA</sequence>
<evidence type="ECO:0000313" key="2">
    <source>
        <dbReference type="Proteomes" id="UP001189429"/>
    </source>
</evidence>
<evidence type="ECO:0000313" key="1">
    <source>
        <dbReference type="EMBL" id="CAK0878538.1"/>
    </source>
</evidence>
<dbReference type="Proteomes" id="UP001189429">
    <property type="component" value="Unassembled WGS sequence"/>
</dbReference>
<accession>A0ABN9VXZ4</accession>
<gene>
    <name evidence="1" type="ORF">PCOR1329_LOCUS62267</name>
</gene>
<organism evidence="1 2">
    <name type="scientific">Prorocentrum cordatum</name>
    <dbReference type="NCBI Taxonomy" id="2364126"/>
    <lineage>
        <taxon>Eukaryota</taxon>
        <taxon>Sar</taxon>
        <taxon>Alveolata</taxon>
        <taxon>Dinophyceae</taxon>
        <taxon>Prorocentrales</taxon>
        <taxon>Prorocentraceae</taxon>
        <taxon>Prorocentrum</taxon>
    </lineage>
</organism>
<keyword evidence="2" id="KW-1185">Reference proteome</keyword>
<name>A0ABN9VXZ4_9DINO</name>
<comment type="caution">
    <text evidence="1">The sequence shown here is derived from an EMBL/GenBank/DDBJ whole genome shotgun (WGS) entry which is preliminary data.</text>
</comment>
<dbReference type="EMBL" id="CAUYUJ010017859">
    <property type="protein sequence ID" value="CAK0878538.1"/>
    <property type="molecule type" value="Genomic_DNA"/>
</dbReference>
<protein>
    <submittedName>
        <fullName evidence="1">Uncharacterized protein</fullName>
    </submittedName>
</protein>
<reference evidence="1" key="1">
    <citation type="submission" date="2023-10" db="EMBL/GenBank/DDBJ databases">
        <authorList>
            <person name="Chen Y."/>
            <person name="Shah S."/>
            <person name="Dougan E. K."/>
            <person name="Thang M."/>
            <person name="Chan C."/>
        </authorList>
    </citation>
    <scope>NUCLEOTIDE SEQUENCE [LARGE SCALE GENOMIC DNA]</scope>
</reference>
<proteinExistence type="predicted"/>